<reference evidence="2" key="2">
    <citation type="journal article" date="2021" name="PeerJ">
        <title>Extensive microbial diversity within the chicken gut microbiome revealed by metagenomics and culture.</title>
        <authorList>
            <person name="Gilroy R."/>
            <person name="Ravi A."/>
            <person name="Getino M."/>
            <person name="Pursley I."/>
            <person name="Horton D.L."/>
            <person name="Alikhan N.F."/>
            <person name="Baker D."/>
            <person name="Gharbi K."/>
            <person name="Hall N."/>
            <person name="Watson M."/>
            <person name="Adriaenssens E.M."/>
            <person name="Foster-Nyarko E."/>
            <person name="Jarju S."/>
            <person name="Secka A."/>
            <person name="Antonio M."/>
            <person name="Oren A."/>
            <person name="Chaudhuri R.R."/>
            <person name="La Ragione R."/>
            <person name="Hildebrand F."/>
            <person name="Pallen M.J."/>
        </authorList>
    </citation>
    <scope>NUCLEOTIDE SEQUENCE</scope>
    <source>
        <strain evidence="2">CHK33-4379</strain>
    </source>
</reference>
<comment type="caution">
    <text evidence="2">The sequence shown here is derived from an EMBL/GenBank/DDBJ whole genome shotgun (WGS) entry which is preliminary data.</text>
</comment>
<reference evidence="2" key="1">
    <citation type="submission" date="2020-10" db="EMBL/GenBank/DDBJ databases">
        <authorList>
            <person name="Gilroy R."/>
        </authorList>
    </citation>
    <scope>NUCLEOTIDE SEQUENCE</scope>
    <source>
        <strain evidence="2">CHK33-4379</strain>
    </source>
</reference>
<feature type="transmembrane region" description="Helical" evidence="1">
    <location>
        <begin position="221"/>
        <end position="244"/>
    </location>
</feature>
<dbReference type="Pfam" id="PF10947">
    <property type="entry name" value="DUF2628"/>
    <property type="match status" value="1"/>
</dbReference>
<evidence type="ECO:0000256" key="1">
    <source>
        <dbReference type="SAM" id="Phobius"/>
    </source>
</evidence>
<keyword evidence="1" id="KW-1133">Transmembrane helix</keyword>
<keyword evidence="1" id="KW-0472">Membrane</keyword>
<dbReference type="InterPro" id="IPR039522">
    <property type="entry name" value="RING_finger_1_prok"/>
</dbReference>
<gene>
    <name evidence="2" type="ORF">IAC39_02755</name>
</gene>
<name>A0A9D1GSG6_9FIRM</name>
<feature type="transmembrane region" description="Helical" evidence="1">
    <location>
        <begin position="193"/>
        <end position="215"/>
    </location>
</feature>
<sequence length="345" mass="37945">MPNYDGQSCTSCREVFKQGDDIVVCPTCGSPYHRECYKKEGKCINTILHENGESWRPEPLAGSHAAAEDIGNTHEKTLSEEAAEQNTDGVVKCRNCGAENNAQSPFCSVCGAPINMEKAAGGFGSANAGQSYWNGQRQYTNYDQSAGNGQPFFGGMPFAGAQPINNDMDIDGNTAGEYAKYVRSNRFYFLPKFLRFAKGGVASFNFSAFFFPQLYFFYRKMILTGVVMILLDIILSTPYALFVLETNGFISHISAFSQPWFVQLLNGFSFVAYLLKIAVGIFANYLYYRKAKRDVDMIKHTITEKTTQDARIAGLGGVSWAYVVAGVIAETIALTALMLAGIILL</sequence>
<organism evidence="2 3">
    <name type="scientific">Candidatus Faeciplasma pullistercoris</name>
    <dbReference type="NCBI Taxonomy" id="2840800"/>
    <lineage>
        <taxon>Bacteria</taxon>
        <taxon>Bacillati</taxon>
        <taxon>Bacillota</taxon>
        <taxon>Clostridia</taxon>
        <taxon>Eubacteriales</taxon>
        <taxon>Oscillospiraceae</taxon>
        <taxon>Oscillospiraceae incertae sedis</taxon>
        <taxon>Candidatus Faeciplasma</taxon>
    </lineage>
</organism>
<keyword evidence="1" id="KW-0812">Transmembrane</keyword>
<dbReference type="InterPro" id="IPR024399">
    <property type="entry name" value="DUF2628"/>
</dbReference>
<dbReference type="InterPro" id="IPR038587">
    <property type="entry name" value="Ribosomal_eL40_sf"/>
</dbReference>
<proteinExistence type="predicted"/>
<protein>
    <submittedName>
        <fullName evidence="2">DUF2628 domain-containing protein</fullName>
    </submittedName>
</protein>
<feature type="transmembrane region" description="Helical" evidence="1">
    <location>
        <begin position="320"/>
        <end position="344"/>
    </location>
</feature>
<dbReference type="Proteomes" id="UP000824136">
    <property type="component" value="Unassembled WGS sequence"/>
</dbReference>
<dbReference type="Pfam" id="PF14446">
    <property type="entry name" value="Prok-RING_1"/>
    <property type="match status" value="1"/>
</dbReference>
<evidence type="ECO:0000313" key="3">
    <source>
        <dbReference type="Proteomes" id="UP000824136"/>
    </source>
</evidence>
<evidence type="ECO:0000313" key="2">
    <source>
        <dbReference type="EMBL" id="HIT58621.1"/>
    </source>
</evidence>
<feature type="transmembrane region" description="Helical" evidence="1">
    <location>
        <begin position="264"/>
        <end position="287"/>
    </location>
</feature>
<dbReference type="Gene3D" id="4.10.1060.50">
    <property type="match status" value="1"/>
</dbReference>
<accession>A0A9D1GSG6</accession>
<dbReference type="EMBL" id="DVLL01000012">
    <property type="protein sequence ID" value="HIT58621.1"/>
    <property type="molecule type" value="Genomic_DNA"/>
</dbReference>
<dbReference type="AlphaFoldDB" id="A0A9D1GSG6"/>